<dbReference type="AlphaFoldDB" id="A0A5F7ZMT2"/>
<protein>
    <submittedName>
        <fullName evidence="1">Uncharacterized protein</fullName>
    </submittedName>
</protein>
<dbReference type="Proteomes" id="UP000006718">
    <property type="component" value="Chromosome 3"/>
</dbReference>
<reference evidence="1" key="2">
    <citation type="submission" date="2019-01" db="EMBL/GenBank/DDBJ databases">
        <authorList>
            <person name="Graves T."/>
            <person name="Eichler E.E."/>
            <person name="Wilson R.K."/>
        </authorList>
    </citation>
    <scope>NUCLEOTIDE SEQUENCE [LARGE SCALE GENOMIC DNA]</scope>
    <source>
        <strain evidence="1">17573</strain>
    </source>
</reference>
<keyword evidence="2" id="KW-1185">Reference proteome</keyword>
<reference evidence="1" key="3">
    <citation type="submission" date="2025-08" db="UniProtKB">
        <authorList>
            <consortium name="Ensembl"/>
        </authorList>
    </citation>
    <scope>IDENTIFICATION</scope>
    <source>
        <strain evidence="1">17573</strain>
    </source>
</reference>
<sequence length="18" mass="1929">TNEKLFFGSGTQLSVLGM</sequence>
<name>A0A5F7ZMT2_MACMU</name>
<accession>A0A5F7ZMT2</accession>
<organism evidence="1 2">
    <name type="scientific">Macaca mulatta</name>
    <name type="common">Rhesus macaque</name>
    <dbReference type="NCBI Taxonomy" id="9544"/>
    <lineage>
        <taxon>Eukaryota</taxon>
        <taxon>Metazoa</taxon>
        <taxon>Chordata</taxon>
        <taxon>Craniata</taxon>
        <taxon>Vertebrata</taxon>
        <taxon>Euteleostomi</taxon>
        <taxon>Mammalia</taxon>
        <taxon>Eutheria</taxon>
        <taxon>Euarchontoglires</taxon>
        <taxon>Primates</taxon>
        <taxon>Haplorrhini</taxon>
        <taxon>Catarrhini</taxon>
        <taxon>Cercopithecidae</taxon>
        <taxon>Cercopithecinae</taxon>
        <taxon>Macaca</taxon>
    </lineage>
</organism>
<dbReference type="Ensembl" id="ENSMMUT00000109108.1">
    <property type="protein sequence ID" value="ENSMMUP00000065938.1"/>
    <property type="gene ID" value="ENSMMUG00000052682.1"/>
</dbReference>
<dbReference type="Bgee" id="ENSMMUG00000052682">
    <property type="expression patterns" value="Expressed in spleen and 5 other cell types or tissues"/>
</dbReference>
<reference evidence="1" key="4">
    <citation type="submission" date="2025-09" db="UniProtKB">
        <authorList>
            <consortium name="Ensembl"/>
        </authorList>
    </citation>
    <scope>IDENTIFICATION</scope>
    <source>
        <strain evidence="1">17573</strain>
    </source>
</reference>
<reference evidence="2" key="1">
    <citation type="journal article" date="2007" name="Science">
        <title>Evolutionary and biomedical insights from the rhesus macaque genome.</title>
        <authorList>
            <person name="Gibbs R.A."/>
            <person name="Rogers J."/>
            <person name="Katze M.G."/>
            <person name="Bumgarner R."/>
            <person name="Weinstock G.M."/>
            <person name="Mardis E.R."/>
            <person name="Remington K.A."/>
            <person name="Strausberg R.L."/>
            <person name="Venter J.C."/>
            <person name="Wilson R.K."/>
            <person name="Batzer M.A."/>
            <person name="Bustamante C.D."/>
            <person name="Eichler E.E."/>
            <person name="Hahn M.W."/>
            <person name="Hardison R.C."/>
            <person name="Makova K.D."/>
            <person name="Miller W."/>
            <person name="Milosavljevic A."/>
            <person name="Palermo R.E."/>
            <person name="Siepel A."/>
            <person name="Sikela J.M."/>
            <person name="Attaway T."/>
            <person name="Bell S."/>
            <person name="Bernard K.E."/>
            <person name="Buhay C.J."/>
            <person name="Chandrabose M.N."/>
            <person name="Dao M."/>
            <person name="Davis C."/>
            <person name="Delehaunty K.D."/>
            <person name="Ding Y."/>
            <person name="Dinh H.H."/>
            <person name="Dugan-Rocha S."/>
            <person name="Fulton L.A."/>
            <person name="Gabisi R.A."/>
            <person name="Garner T.T."/>
            <person name="Godfrey J."/>
            <person name="Hawes A.C."/>
            <person name="Hernandez J."/>
            <person name="Hines S."/>
            <person name="Holder M."/>
            <person name="Hume J."/>
            <person name="Jhangiani S.N."/>
            <person name="Joshi V."/>
            <person name="Khan Z.M."/>
            <person name="Kirkness E.F."/>
            <person name="Cree A."/>
            <person name="Fowler R.G."/>
            <person name="Lee S."/>
            <person name="Lewis L.R."/>
            <person name="Li Z."/>
            <person name="Liu Y.-S."/>
            <person name="Moore S.M."/>
            <person name="Muzny D."/>
            <person name="Nazareth L.V."/>
            <person name="Ngo D.N."/>
            <person name="Okwuonu G.O."/>
            <person name="Pai G."/>
            <person name="Parker D."/>
            <person name="Paul H.A."/>
            <person name="Pfannkoch C."/>
            <person name="Pohl C.S."/>
            <person name="Rogers Y.-H.C."/>
            <person name="Ruiz S.J."/>
            <person name="Sabo A."/>
            <person name="Santibanez J."/>
            <person name="Schneider B.W."/>
            <person name="Smith S.M."/>
            <person name="Sodergren E."/>
            <person name="Svatek A.F."/>
            <person name="Utterback T.R."/>
            <person name="Vattathil S."/>
            <person name="Warren W."/>
            <person name="White C.S."/>
            <person name="Chinwalla A.T."/>
            <person name="Feng Y."/>
            <person name="Halpern A.L."/>
            <person name="Hillier L.W."/>
            <person name="Huang X."/>
            <person name="Minx P."/>
            <person name="Nelson J.O."/>
            <person name="Pepin K.H."/>
            <person name="Qin X."/>
            <person name="Sutton G.G."/>
            <person name="Venter E."/>
            <person name="Walenz B.P."/>
            <person name="Wallis J.W."/>
            <person name="Worley K.C."/>
            <person name="Yang S.-P."/>
            <person name="Jones S.M."/>
            <person name="Marra M.A."/>
            <person name="Rocchi M."/>
            <person name="Schein J.E."/>
            <person name="Baertsch R."/>
            <person name="Clarke L."/>
            <person name="Csuros M."/>
            <person name="Glasscock J."/>
            <person name="Harris R.A."/>
            <person name="Havlak P."/>
            <person name="Jackson A.R."/>
            <person name="Jiang H."/>
            <person name="Liu Y."/>
            <person name="Messina D.N."/>
            <person name="Shen Y."/>
            <person name="Song H.X.-Z."/>
            <person name="Wylie T."/>
            <person name="Zhang L."/>
            <person name="Birney E."/>
            <person name="Han K."/>
            <person name="Konkel M.K."/>
            <person name="Lee J."/>
            <person name="Smit A.F.A."/>
            <person name="Ullmer B."/>
            <person name="Wang H."/>
            <person name="Xing J."/>
            <person name="Burhans R."/>
            <person name="Cheng Z."/>
            <person name="Karro J.E."/>
            <person name="Ma J."/>
            <person name="Raney B."/>
            <person name="She X."/>
            <person name="Cox M.J."/>
            <person name="Demuth J.P."/>
            <person name="Dumas L.J."/>
            <person name="Han S.-G."/>
            <person name="Hopkins J."/>
            <person name="Karimpour-Fard A."/>
            <person name="Kim Y.H."/>
            <person name="Pollack J.R."/>
            <person name="Vinar T."/>
            <person name="Addo-Quaye C."/>
            <person name="Degenhardt J."/>
            <person name="Denby A."/>
            <person name="Hubisz M.J."/>
            <person name="Indap A."/>
            <person name="Kosiol C."/>
            <person name="Lahn B.T."/>
            <person name="Lawson H.A."/>
            <person name="Marklein A."/>
            <person name="Nielsen R."/>
            <person name="Vallender E.J."/>
            <person name="Clark A.G."/>
            <person name="Ferguson B."/>
            <person name="Hernandez R.D."/>
            <person name="Hirani K."/>
            <person name="Kehrer-Sawatzki H."/>
            <person name="Kolb J."/>
            <person name="Patil S."/>
            <person name="Pu L.-L."/>
            <person name="Ren Y."/>
            <person name="Smith D.G."/>
            <person name="Wheeler D.A."/>
            <person name="Schenck I."/>
            <person name="Ball E.V."/>
            <person name="Chen R."/>
            <person name="Cooper D.N."/>
            <person name="Giardine B."/>
            <person name="Hsu F."/>
            <person name="Kent W.J."/>
            <person name="Lesk A."/>
            <person name="Nelson D.L."/>
            <person name="O'brien W.E."/>
            <person name="Pruefer K."/>
            <person name="Stenson P.D."/>
            <person name="Wallace J.C."/>
            <person name="Ke H."/>
            <person name="Liu X.-M."/>
            <person name="Wang P."/>
            <person name="Xiang A.P."/>
            <person name="Yang F."/>
            <person name="Barber G.P."/>
            <person name="Haussler D."/>
            <person name="Karolchik D."/>
            <person name="Kern A.D."/>
            <person name="Kuhn R.M."/>
            <person name="Smith K.E."/>
            <person name="Zwieg A.S."/>
        </authorList>
    </citation>
    <scope>NUCLEOTIDE SEQUENCE [LARGE SCALE GENOMIC DNA]</scope>
    <source>
        <strain evidence="2">17573</strain>
    </source>
</reference>
<dbReference type="InParanoid" id="A0A5F7ZMT2"/>
<proteinExistence type="predicted"/>
<dbReference type="VEuPathDB" id="HostDB:ENSMMUG00000052682"/>
<evidence type="ECO:0000313" key="1">
    <source>
        <dbReference type="Ensembl" id="ENSMMUP00000065938.1"/>
    </source>
</evidence>
<evidence type="ECO:0000313" key="2">
    <source>
        <dbReference type="Proteomes" id="UP000006718"/>
    </source>
</evidence>